<organism evidence="1 2">
    <name type="scientific">Artemisia annua</name>
    <name type="common">Sweet wormwood</name>
    <dbReference type="NCBI Taxonomy" id="35608"/>
    <lineage>
        <taxon>Eukaryota</taxon>
        <taxon>Viridiplantae</taxon>
        <taxon>Streptophyta</taxon>
        <taxon>Embryophyta</taxon>
        <taxon>Tracheophyta</taxon>
        <taxon>Spermatophyta</taxon>
        <taxon>Magnoliopsida</taxon>
        <taxon>eudicotyledons</taxon>
        <taxon>Gunneridae</taxon>
        <taxon>Pentapetalae</taxon>
        <taxon>asterids</taxon>
        <taxon>campanulids</taxon>
        <taxon>Asterales</taxon>
        <taxon>Asteraceae</taxon>
        <taxon>Asteroideae</taxon>
        <taxon>Anthemideae</taxon>
        <taxon>Artemisiinae</taxon>
        <taxon>Artemisia</taxon>
    </lineage>
</organism>
<dbReference type="Gene3D" id="2.40.50.100">
    <property type="match status" value="1"/>
</dbReference>
<comment type="caution">
    <text evidence="1">The sequence shown here is derived from an EMBL/GenBank/DDBJ whole genome shotgun (WGS) entry which is preliminary data.</text>
</comment>
<dbReference type="EMBL" id="PKPP01012525">
    <property type="protein sequence ID" value="PWA42251.1"/>
    <property type="molecule type" value="Genomic_DNA"/>
</dbReference>
<dbReference type="InterPro" id="IPR011053">
    <property type="entry name" value="Single_hybrid_motif"/>
</dbReference>
<dbReference type="AlphaFoldDB" id="A0A2U1KZR5"/>
<dbReference type="InterPro" id="IPR033753">
    <property type="entry name" value="GCV_H/Fam206"/>
</dbReference>
<dbReference type="OrthoDB" id="1747169at2759"/>
<evidence type="ECO:0000313" key="2">
    <source>
        <dbReference type="Proteomes" id="UP000245207"/>
    </source>
</evidence>
<dbReference type="GO" id="GO:0016301">
    <property type="term" value="F:kinase activity"/>
    <property type="evidence" value="ECO:0007669"/>
    <property type="project" value="UniProtKB-KW"/>
</dbReference>
<keyword evidence="1" id="KW-0808">Transferase</keyword>
<dbReference type="Pfam" id="PF01597">
    <property type="entry name" value="GCV_H"/>
    <property type="match status" value="1"/>
</dbReference>
<protein>
    <submittedName>
        <fullName evidence="1">Wall-associated receptor kinase</fullName>
    </submittedName>
</protein>
<name>A0A2U1KZR5_ARTAN</name>
<accession>A0A2U1KZR5</accession>
<keyword evidence="1" id="KW-0675">Receptor</keyword>
<dbReference type="SUPFAM" id="SSF51230">
    <property type="entry name" value="Single hybrid motif"/>
    <property type="match status" value="1"/>
</dbReference>
<sequence>MVYVDSPKDGTAITQGSSFGAFESVKVTSDINSPIPREAIPKYAKTGCKDKCGNMTIPYPFGIGKKMFSQQMV</sequence>
<proteinExistence type="predicted"/>
<keyword evidence="1" id="KW-0418">Kinase</keyword>
<evidence type="ECO:0000313" key="1">
    <source>
        <dbReference type="EMBL" id="PWA42251.1"/>
    </source>
</evidence>
<dbReference type="Proteomes" id="UP000245207">
    <property type="component" value="Unassembled WGS sequence"/>
</dbReference>
<reference evidence="1 2" key="1">
    <citation type="journal article" date="2018" name="Mol. Plant">
        <title>The genome of Artemisia annua provides insight into the evolution of Asteraceae family and artemisinin biosynthesis.</title>
        <authorList>
            <person name="Shen Q."/>
            <person name="Zhang L."/>
            <person name="Liao Z."/>
            <person name="Wang S."/>
            <person name="Yan T."/>
            <person name="Shi P."/>
            <person name="Liu M."/>
            <person name="Fu X."/>
            <person name="Pan Q."/>
            <person name="Wang Y."/>
            <person name="Lv Z."/>
            <person name="Lu X."/>
            <person name="Zhang F."/>
            <person name="Jiang W."/>
            <person name="Ma Y."/>
            <person name="Chen M."/>
            <person name="Hao X."/>
            <person name="Li L."/>
            <person name="Tang Y."/>
            <person name="Lv G."/>
            <person name="Zhou Y."/>
            <person name="Sun X."/>
            <person name="Brodelius P.E."/>
            <person name="Rose J.K.C."/>
            <person name="Tang K."/>
        </authorList>
    </citation>
    <scope>NUCLEOTIDE SEQUENCE [LARGE SCALE GENOMIC DNA]</scope>
    <source>
        <strain evidence="2">cv. Huhao1</strain>
        <tissue evidence="1">Leaf</tissue>
    </source>
</reference>
<gene>
    <name evidence="1" type="ORF">CTI12_AA546610</name>
</gene>
<keyword evidence="2" id="KW-1185">Reference proteome</keyword>